<feature type="domain" description="ATPase BadF/BadG/BcrA/BcrD type" evidence="5">
    <location>
        <begin position="157"/>
        <end position="407"/>
    </location>
</feature>
<dbReference type="GO" id="GO:0045127">
    <property type="term" value="F:N-acetylglucosamine kinase activity"/>
    <property type="evidence" value="ECO:0007669"/>
    <property type="project" value="UniProtKB-EC"/>
</dbReference>
<dbReference type="AlphaFoldDB" id="A0A0N4XDV7"/>
<evidence type="ECO:0000256" key="2">
    <source>
        <dbReference type="ARBA" id="ARBA00012122"/>
    </source>
</evidence>
<dbReference type="InterPro" id="IPR002731">
    <property type="entry name" value="ATPase_BadF"/>
</dbReference>
<evidence type="ECO:0000256" key="3">
    <source>
        <dbReference type="ARBA" id="ARBA00014974"/>
    </source>
</evidence>
<dbReference type="STRING" id="27835.A0A0N4XDV7"/>
<dbReference type="PANTHER" id="PTHR12862:SF0">
    <property type="entry name" value="N-ACETYL-D-GLUCOSAMINE KINASE"/>
    <property type="match status" value="1"/>
</dbReference>
<accession>A0A0N4XDV7</accession>
<dbReference type="InterPro" id="IPR043129">
    <property type="entry name" value="ATPase_NBD"/>
</dbReference>
<name>A0A0N4XDV7_NIPBR</name>
<dbReference type="Pfam" id="PF01869">
    <property type="entry name" value="BcrAD_BadFG"/>
    <property type="match status" value="1"/>
</dbReference>
<dbReference type="Proteomes" id="UP000271162">
    <property type="component" value="Unassembled WGS sequence"/>
</dbReference>
<dbReference type="EC" id="2.7.1.59" evidence="2"/>
<dbReference type="Gene3D" id="3.40.50.150">
    <property type="entry name" value="Vaccinia Virus protein VP39"/>
    <property type="match status" value="1"/>
</dbReference>
<evidence type="ECO:0000313" key="7">
    <source>
        <dbReference type="Proteomes" id="UP000271162"/>
    </source>
</evidence>
<keyword evidence="7" id="KW-1185">Reference proteome</keyword>
<reference evidence="6 7" key="2">
    <citation type="submission" date="2018-11" db="EMBL/GenBank/DDBJ databases">
        <authorList>
            <consortium name="Pathogen Informatics"/>
        </authorList>
    </citation>
    <scope>NUCLEOTIDE SEQUENCE [LARGE SCALE GENOMIC DNA]</scope>
</reference>
<reference evidence="8" key="1">
    <citation type="submission" date="2017-02" db="UniProtKB">
        <authorList>
            <consortium name="WormBaseParasite"/>
        </authorList>
    </citation>
    <scope>IDENTIFICATION</scope>
</reference>
<dbReference type="Pfam" id="PF10294">
    <property type="entry name" value="Methyltransf_16"/>
    <property type="match status" value="1"/>
</dbReference>
<evidence type="ECO:0000313" key="6">
    <source>
        <dbReference type="EMBL" id="VDL63637.1"/>
    </source>
</evidence>
<dbReference type="PANTHER" id="PTHR12862">
    <property type="entry name" value="BADF TYPE ATPASE DOMAIN-CONTAINING PROTEIN"/>
    <property type="match status" value="1"/>
</dbReference>
<gene>
    <name evidence="6" type="ORF">NBR_LOCUS710</name>
</gene>
<dbReference type="OMA" id="FMEASRI"/>
<dbReference type="InterPro" id="IPR039758">
    <property type="entry name" value="NAGK-like"/>
</dbReference>
<dbReference type="SUPFAM" id="SSF53335">
    <property type="entry name" value="S-adenosyl-L-methionine-dependent methyltransferases"/>
    <property type="match status" value="1"/>
</dbReference>
<dbReference type="InterPro" id="IPR019410">
    <property type="entry name" value="Methyltransf_16"/>
</dbReference>
<organism evidence="8">
    <name type="scientific">Nippostrongylus brasiliensis</name>
    <name type="common">Rat hookworm</name>
    <dbReference type="NCBI Taxonomy" id="27835"/>
    <lineage>
        <taxon>Eukaryota</taxon>
        <taxon>Metazoa</taxon>
        <taxon>Ecdysozoa</taxon>
        <taxon>Nematoda</taxon>
        <taxon>Chromadorea</taxon>
        <taxon>Rhabditida</taxon>
        <taxon>Rhabditina</taxon>
        <taxon>Rhabditomorpha</taxon>
        <taxon>Strongyloidea</taxon>
        <taxon>Heligmosomidae</taxon>
        <taxon>Nippostrongylus</taxon>
    </lineage>
</organism>
<dbReference type="SUPFAM" id="SSF53067">
    <property type="entry name" value="Actin-like ATPase domain"/>
    <property type="match status" value="2"/>
</dbReference>
<evidence type="ECO:0000313" key="8">
    <source>
        <dbReference type="WBParaSite" id="NBR_0000070901-mRNA-1"/>
    </source>
</evidence>
<dbReference type="InterPro" id="IPR029063">
    <property type="entry name" value="SAM-dependent_MTases_sf"/>
</dbReference>
<dbReference type="WBParaSite" id="NBR_0000070901-mRNA-1">
    <property type="protein sequence ID" value="NBR_0000070901-mRNA-1"/>
    <property type="gene ID" value="NBR_0000070901"/>
</dbReference>
<evidence type="ECO:0000256" key="4">
    <source>
        <dbReference type="ARBA" id="ARBA00031123"/>
    </source>
</evidence>
<sequence length="469" mass="50847">MADIGANQQHWRGLWPAAQSEFLCGNPCMLAKKSCLELGSGTGLVGIAVGKLGAGRVVLTDYPSDEVGQIPPLLTQGSIKVAFTPFSGLSSSVFLSPALMQNPKFLGDLDSLDFLVASDVFYDVCTFQPLIITVSKFFDKFPNLRFYFSYKFTVSRGATESKLIFVNADGETLGESTTGGTNYNLDGIERTANNVATWVRKAAQENNIRLPLKGLGLGLSGAEGARDNALFVECLRKHHGDLFEHVFINSDAVATVASAFENGGVILIAGTGSSCRVLLENGRVFGVGGWGHIIGDGGSGFWIALRAIRMLFDEDDGMETPHDSTDLIRELMLKHFKIEDKVDILEHLYSKFQKSHIASFTKELAKHTDDPAINRLFFDAGEILGRQFVVAEARAEINLVLVGSVFLSWKANVSGFVHAVDGSWIPKVHIYTPSDSSAIGAAILVAKQADVTIPRSNGAKHMETISFYE</sequence>
<evidence type="ECO:0000256" key="1">
    <source>
        <dbReference type="ARBA" id="ARBA00006198"/>
    </source>
</evidence>
<protein>
    <recommendedName>
        <fullName evidence="3">N-acetyl-D-glucosamine kinase</fullName>
        <ecNumber evidence="2">2.7.1.59</ecNumber>
    </recommendedName>
    <alternativeName>
        <fullName evidence="4">GlcNAc kinase</fullName>
    </alternativeName>
</protein>
<dbReference type="Gene3D" id="3.30.420.40">
    <property type="match status" value="1"/>
</dbReference>
<dbReference type="EMBL" id="UYSL01000374">
    <property type="protein sequence ID" value="VDL63637.1"/>
    <property type="molecule type" value="Genomic_DNA"/>
</dbReference>
<proteinExistence type="inferred from homology"/>
<comment type="similarity">
    <text evidence="1">Belongs to the eukaryotic-type N-acetylglucosamine kinase family.</text>
</comment>
<evidence type="ECO:0000259" key="5">
    <source>
        <dbReference type="Pfam" id="PF01869"/>
    </source>
</evidence>